<evidence type="ECO:0000256" key="5">
    <source>
        <dbReference type="ARBA" id="ARBA00022989"/>
    </source>
</evidence>
<dbReference type="AlphaFoldDB" id="A0AAN8Z0V9"/>
<dbReference type="EMBL" id="JBAMMX010000021">
    <property type="protein sequence ID" value="KAK6919320.1"/>
    <property type="molecule type" value="Genomic_DNA"/>
</dbReference>
<keyword evidence="6" id="KW-0472">Membrane</keyword>
<evidence type="ECO:0000256" key="3">
    <source>
        <dbReference type="ARBA" id="ARBA00022692"/>
    </source>
</evidence>
<keyword evidence="2" id="KW-1003">Cell membrane</keyword>
<dbReference type="PANTHER" id="PTHR46204:SF15">
    <property type="entry name" value="LYSM DOMAIN RECEPTOR-LIKE KINASE 3"/>
    <property type="match status" value="1"/>
</dbReference>
<organism evidence="8 9">
    <name type="scientific">Dillenia turbinata</name>
    <dbReference type="NCBI Taxonomy" id="194707"/>
    <lineage>
        <taxon>Eukaryota</taxon>
        <taxon>Viridiplantae</taxon>
        <taxon>Streptophyta</taxon>
        <taxon>Embryophyta</taxon>
        <taxon>Tracheophyta</taxon>
        <taxon>Spermatophyta</taxon>
        <taxon>Magnoliopsida</taxon>
        <taxon>eudicotyledons</taxon>
        <taxon>Gunneridae</taxon>
        <taxon>Pentapetalae</taxon>
        <taxon>Dilleniales</taxon>
        <taxon>Dilleniaceae</taxon>
        <taxon>Dillenia</taxon>
    </lineage>
</organism>
<evidence type="ECO:0000256" key="7">
    <source>
        <dbReference type="ARBA" id="ARBA00023157"/>
    </source>
</evidence>
<evidence type="ECO:0000256" key="1">
    <source>
        <dbReference type="ARBA" id="ARBA00004162"/>
    </source>
</evidence>
<protein>
    <submittedName>
        <fullName evidence="8">Uncharacterized protein</fullName>
    </submittedName>
</protein>
<dbReference type="Proteomes" id="UP001370490">
    <property type="component" value="Unassembled WGS sequence"/>
</dbReference>
<keyword evidence="5" id="KW-1133">Transmembrane helix</keyword>
<accession>A0AAN8Z0V9</accession>
<keyword evidence="9" id="KW-1185">Reference proteome</keyword>
<dbReference type="PANTHER" id="PTHR46204">
    <property type="entry name" value="CHITIN ELICITOR RECEPTOR KINASE 1-RELATED"/>
    <property type="match status" value="1"/>
</dbReference>
<name>A0AAN8Z0V9_9MAGN</name>
<evidence type="ECO:0000256" key="6">
    <source>
        <dbReference type="ARBA" id="ARBA00023136"/>
    </source>
</evidence>
<keyword evidence="4" id="KW-0732">Signal</keyword>
<comment type="subcellular location">
    <subcellularLocation>
        <location evidence="1">Cell membrane</location>
        <topology evidence="1">Single-pass membrane protein</topology>
    </subcellularLocation>
</comment>
<reference evidence="8 9" key="1">
    <citation type="submission" date="2023-12" db="EMBL/GenBank/DDBJ databases">
        <title>A high-quality genome assembly for Dillenia turbinata (Dilleniales).</title>
        <authorList>
            <person name="Chanderbali A."/>
        </authorList>
    </citation>
    <scope>NUCLEOTIDE SEQUENCE [LARGE SCALE GENOMIC DNA]</scope>
    <source>
        <strain evidence="8">LSX21</strain>
        <tissue evidence="8">Leaf</tissue>
    </source>
</reference>
<dbReference type="GO" id="GO:0045087">
    <property type="term" value="P:innate immune response"/>
    <property type="evidence" value="ECO:0007669"/>
    <property type="project" value="InterPro"/>
</dbReference>
<evidence type="ECO:0000313" key="9">
    <source>
        <dbReference type="Proteomes" id="UP001370490"/>
    </source>
</evidence>
<sequence>MKNPQLFLSHVRNRVRVRDYVDCESCGVKVQHRGGSNLMFVSEALATGIHQLLSYNTQIPNQDSVQSDTRINVPFSCDCINGDFLAHVFVYNVVSGDTYDKVVKVYFVSLTTHDRLRKFNSYDPNNGHV</sequence>
<proteinExistence type="predicted"/>
<gene>
    <name evidence="8" type="ORF">RJ641_015224</name>
</gene>
<comment type="caution">
    <text evidence="8">The sequence shown here is derived from an EMBL/GenBank/DDBJ whole genome shotgun (WGS) entry which is preliminary data.</text>
</comment>
<dbReference type="GO" id="GO:0019199">
    <property type="term" value="F:transmembrane receptor protein kinase activity"/>
    <property type="evidence" value="ECO:0007669"/>
    <property type="project" value="InterPro"/>
</dbReference>
<dbReference type="InterPro" id="IPR044812">
    <property type="entry name" value="CERK1/LYK3-like"/>
</dbReference>
<keyword evidence="3" id="KW-0812">Transmembrane</keyword>
<dbReference type="GO" id="GO:0005886">
    <property type="term" value="C:plasma membrane"/>
    <property type="evidence" value="ECO:0007669"/>
    <property type="project" value="UniProtKB-SubCell"/>
</dbReference>
<evidence type="ECO:0000256" key="4">
    <source>
        <dbReference type="ARBA" id="ARBA00022729"/>
    </source>
</evidence>
<evidence type="ECO:0000313" key="8">
    <source>
        <dbReference type="EMBL" id="KAK6919320.1"/>
    </source>
</evidence>
<evidence type="ECO:0000256" key="2">
    <source>
        <dbReference type="ARBA" id="ARBA00022475"/>
    </source>
</evidence>
<keyword evidence="7" id="KW-1015">Disulfide bond</keyword>